<dbReference type="EMBL" id="HBII01040639">
    <property type="protein sequence ID" value="CAE0358101.1"/>
    <property type="molecule type" value="Transcribed_RNA"/>
</dbReference>
<dbReference type="AlphaFoldDB" id="A0A7S3NCD4"/>
<gene>
    <name evidence="1" type="ORF">EHAR0213_LOCUS17020</name>
    <name evidence="2" type="ORF">EHAR0213_LOCUS17021</name>
</gene>
<dbReference type="GO" id="GO:0045505">
    <property type="term" value="F:dynein intermediate chain binding"/>
    <property type="evidence" value="ECO:0007669"/>
    <property type="project" value="TreeGrafter"/>
</dbReference>
<dbReference type="GO" id="GO:0005737">
    <property type="term" value="C:cytoplasm"/>
    <property type="evidence" value="ECO:0007669"/>
    <property type="project" value="TreeGrafter"/>
</dbReference>
<dbReference type="Gene3D" id="3.30.1140.40">
    <property type="entry name" value="Tctex-1"/>
    <property type="match status" value="1"/>
</dbReference>
<dbReference type="PANTHER" id="PTHR21255:SF7">
    <property type="entry name" value="DYNEIN LIGHT CHAIN TCTEX-TYPE PROTEIN 2B"/>
    <property type="match status" value="1"/>
</dbReference>
<proteinExistence type="predicted"/>
<accession>A0A7S3NCD4</accession>
<reference evidence="1" key="1">
    <citation type="submission" date="2021-01" db="EMBL/GenBank/DDBJ databases">
        <authorList>
            <person name="Corre E."/>
            <person name="Pelletier E."/>
            <person name="Niang G."/>
            <person name="Scheremetjew M."/>
            <person name="Finn R."/>
            <person name="Kale V."/>
            <person name="Holt S."/>
            <person name="Cochrane G."/>
            <person name="Meng A."/>
            <person name="Brown T."/>
            <person name="Cohen L."/>
        </authorList>
    </citation>
    <scope>NUCLEOTIDE SEQUENCE</scope>
    <source>
        <strain evidence="1">FSP1.4</strain>
    </source>
</reference>
<dbReference type="CDD" id="cd21459">
    <property type="entry name" value="DLC-like_TCTEX1D2"/>
    <property type="match status" value="1"/>
</dbReference>
<name>A0A7S3NCD4_9SPIT</name>
<dbReference type="EMBL" id="HBII01040638">
    <property type="protein sequence ID" value="CAE0358100.1"/>
    <property type="molecule type" value="Transcribed_RNA"/>
</dbReference>
<evidence type="ECO:0008006" key="3">
    <source>
        <dbReference type="Google" id="ProtNLM"/>
    </source>
</evidence>
<organism evidence="1">
    <name type="scientific">Euplotes harpa</name>
    <dbReference type="NCBI Taxonomy" id="151035"/>
    <lineage>
        <taxon>Eukaryota</taxon>
        <taxon>Sar</taxon>
        <taxon>Alveolata</taxon>
        <taxon>Ciliophora</taxon>
        <taxon>Intramacronucleata</taxon>
        <taxon>Spirotrichea</taxon>
        <taxon>Hypotrichia</taxon>
        <taxon>Euplotida</taxon>
        <taxon>Euplotidae</taxon>
        <taxon>Euplotes</taxon>
    </lineage>
</organism>
<sequence>MADFGQRTDIRNTYLLEPKEENRFYPSKVKKKIESVIVSMVKDKEYNHKEAEKLAMEISNKIRDSCKDLDIPSYKILVQTVVGEIGGQGVRIASKSLWDDKNDNWASYTYSNHSLFCTGMVFGIYYE</sequence>
<dbReference type="InterPro" id="IPR005334">
    <property type="entry name" value="Tctex-1-like"/>
</dbReference>
<dbReference type="Pfam" id="PF03645">
    <property type="entry name" value="Tctex-1"/>
    <property type="match status" value="1"/>
</dbReference>
<evidence type="ECO:0000313" key="2">
    <source>
        <dbReference type="EMBL" id="CAE0358101.1"/>
    </source>
</evidence>
<evidence type="ECO:0000313" key="1">
    <source>
        <dbReference type="EMBL" id="CAE0358100.1"/>
    </source>
</evidence>
<dbReference type="GO" id="GO:0007018">
    <property type="term" value="P:microtubule-based movement"/>
    <property type="evidence" value="ECO:0007669"/>
    <property type="project" value="TreeGrafter"/>
</dbReference>
<protein>
    <recommendedName>
        <fullName evidence="3">Dynein light chain</fullName>
    </recommendedName>
</protein>
<dbReference type="GO" id="GO:0005868">
    <property type="term" value="C:cytoplasmic dynein complex"/>
    <property type="evidence" value="ECO:0007669"/>
    <property type="project" value="TreeGrafter"/>
</dbReference>
<dbReference type="PANTHER" id="PTHR21255">
    <property type="entry name" value="T-COMPLEX-ASSOCIATED-TESTIS-EXPRESSED 1/ DYNEIN LIGHT CHAIN"/>
    <property type="match status" value="1"/>
</dbReference>
<dbReference type="InterPro" id="IPR038586">
    <property type="entry name" value="Tctex-1-like_sf"/>
</dbReference>